<name>A0A835DJW3_TETSI</name>
<proteinExistence type="predicted"/>
<accession>A0A835DJW3</accession>
<protein>
    <submittedName>
        <fullName evidence="1">Uncharacterized protein</fullName>
    </submittedName>
</protein>
<evidence type="ECO:0000313" key="2">
    <source>
        <dbReference type="Proteomes" id="UP000655225"/>
    </source>
</evidence>
<reference evidence="1 2" key="1">
    <citation type="submission" date="2020-04" db="EMBL/GenBank/DDBJ databases">
        <title>Plant Genome Project.</title>
        <authorList>
            <person name="Zhang R.-G."/>
        </authorList>
    </citation>
    <scope>NUCLEOTIDE SEQUENCE [LARGE SCALE GENOMIC DNA]</scope>
    <source>
        <strain evidence="1">YNK0</strain>
        <tissue evidence="1">Leaf</tissue>
    </source>
</reference>
<sequence length="107" mass="12428">MILEGCKDLEELVGKDCLDFEVDEEILKLTSHIKTFEWENLRLEEDDELYYGCSMVNDDTSISFAILDKVCNYSLLVVRLGYFYHDNFAAAESEVIFARNATNFNHQ</sequence>
<keyword evidence="2" id="KW-1185">Reference proteome</keyword>
<gene>
    <name evidence="1" type="ORF">HHK36_006074</name>
</gene>
<dbReference type="AlphaFoldDB" id="A0A835DJW3"/>
<dbReference type="EMBL" id="JABCRI010000004">
    <property type="protein sequence ID" value="KAF8406953.1"/>
    <property type="molecule type" value="Genomic_DNA"/>
</dbReference>
<organism evidence="1 2">
    <name type="scientific">Tetracentron sinense</name>
    <name type="common">Spur-leaf</name>
    <dbReference type="NCBI Taxonomy" id="13715"/>
    <lineage>
        <taxon>Eukaryota</taxon>
        <taxon>Viridiplantae</taxon>
        <taxon>Streptophyta</taxon>
        <taxon>Embryophyta</taxon>
        <taxon>Tracheophyta</taxon>
        <taxon>Spermatophyta</taxon>
        <taxon>Magnoliopsida</taxon>
        <taxon>Trochodendrales</taxon>
        <taxon>Trochodendraceae</taxon>
        <taxon>Tetracentron</taxon>
    </lineage>
</organism>
<dbReference type="OrthoDB" id="1929062at2759"/>
<dbReference type="Proteomes" id="UP000655225">
    <property type="component" value="Unassembled WGS sequence"/>
</dbReference>
<evidence type="ECO:0000313" key="1">
    <source>
        <dbReference type="EMBL" id="KAF8406953.1"/>
    </source>
</evidence>
<comment type="caution">
    <text evidence="1">The sequence shown here is derived from an EMBL/GenBank/DDBJ whole genome shotgun (WGS) entry which is preliminary data.</text>
</comment>